<dbReference type="Proteomes" id="UP000253729">
    <property type="component" value="Unassembled WGS sequence"/>
</dbReference>
<dbReference type="GeneID" id="38138394"/>
<accession>A0A3F3PHG4</accession>
<dbReference type="AlphaFoldDB" id="A0A3F3PHG4"/>
<keyword evidence="3" id="KW-1185">Reference proteome</keyword>
<feature type="region of interest" description="Disordered" evidence="1">
    <location>
        <begin position="73"/>
        <end position="92"/>
    </location>
</feature>
<gene>
    <name evidence="2" type="ORF">BDQ94DRAFT_164527</name>
</gene>
<feature type="compositionally biased region" description="Polar residues" evidence="1">
    <location>
        <begin position="13"/>
        <end position="22"/>
    </location>
</feature>
<name>A0A3F3PHG4_9EURO</name>
<dbReference type="EMBL" id="KZ852154">
    <property type="protein sequence ID" value="RDH26390.1"/>
    <property type="molecule type" value="Genomic_DNA"/>
</dbReference>
<feature type="region of interest" description="Disordered" evidence="1">
    <location>
        <begin position="1"/>
        <end position="29"/>
    </location>
</feature>
<evidence type="ECO:0000256" key="1">
    <source>
        <dbReference type="SAM" id="MobiDB-lite"/>
    </source>
</evidence>
<protein>
    <submittedName>
        <fullName evidence="2">Uncharacterized protein</fullName>
    </submittedName>
</protein>
<reference evidence="2 3" key="1">
    <citation type="submission" date="2018-07" db="EMBL/GenBank/DDBJ databases">
        <title>The genomes of Aspergillus section Nigri reveals drivers in fungal speciation.</title>
        <authorList>
            <consortium name="DOE Joint Genome Institute"/>
            <person name="Vesth T.C."/>
            <person name="Nybo J."/>
            <person name="Theobald S."/>
            <person name="Brandl J."/>
            <person name="Frisvad J.C."/>
            <person name="Nielsen K.F."/>
            <person name="Lyhne E.K."/>
            <person name="Kogle M.E."/>
            <person name="Kuo A."/>
            <person name="Riley R."/>
            <person name="Clum A."/>
            <person name="Nolan M."/>
            <person name="Lipzen A."/>
            <person name="Salamov A."/>
            <person name="Henrissat B."/>
            <person name="Wiebenga A."/>
            <person name="De vries R.P."/>
            <person name="Grigoriev I.V."/>
            <person name="Mortensen U.H."/>
            <person name="Andersen M.R."/>
            <person name="Baker S.E."/>
        </authorList>
    </citation>
    <scope>NUCLEOTIDE SEQUENCE [LARGE SCALE GENOMIC DNA]</scope>
    <source>
        <strain evidence="2 3">CBS 139.54b</strain>
    </source>
</reference>
<dbReference type="RefSeq" id="XP_026619412.1">
    <property type="nucleotide sequence ID" value="XM_026770038.1"/>
</dbReference>
<proteinExistence type="predicted"/>
<evidence type="ECO:0000313" key="2">
    <source>
        <dbReference type="EMBL" id="RDH26390.1"/>
    </source>
</evidence>
<sequence length="164" mass="18366">MFLGRPAMRSASKRGQANSARSGPTKEISAEELDKIRLESCGAPRWPLSTAPHCDLLDKALEKIIDDQVHQGPALPVNQSANRDLPETPPSTPLPVSYELSIANVFVREGEVFYLLLRQATCDMVGVPYVGTDSWFEAYAIREREMEKSSFKAKLLEEWPGKRY</sequence>
<organism evidence="2 3">
    <name type="scientific">Aspergillus welwitschiae</name>
    <dbReference type="NCBI Taxonomy" id="1341132"/>
    <lineage>
        <taxon>Eukaryota</taxon>
        <taxon>Fungi</taxon>
        <taxon>Dikarya</taxon>
        <taxon>Ascomycota</taxon>
        <taxon>Pezizomycotina</taxon>
        <taxon>Eurotiomycetes</taxon>
        <taxon>Eurotiomycetidae</taxon>
        <taxon>Eurotiales</taxon>
        <taxon>Aspergillaceae</taxon>
        <taxon>Aspergillus</taxon>
        <taxon>Aspergillus subgen. Circumdati</taxon>
    </lineage>
</organism>
<evidence type="ECO:0000313" key="3">
    <source>
        <dbReference type="Proteomes" id="UP000253729"/>
    </source>
</evidence>